<reference evidence="7" key="1">
    <citation type="journal article" date="2020" name="mSystems">
        <title>Genome- and Community-Level Interaction Insights into Carbon Utilization and Element Cycling Functions of Hydrothermarchaeota in Hydrothermal Sediment.</title>
        <authorList>
            <person name="Zhou Z."/>
            <person name="Liu Y."/>
            <person name="Xu W."/>
            <person name="Pan J."/>
            <person name="Luo Z.H."/>
            <person name="Li M."/>
        </authorList>
    </citation>
    <scope>NUCLEOTIDE SEQUENCE [LARGE SCALE GENOMIC DNA]</scope>
    <source>
        <strain evidence="7">SpSt-236</strain>
        <strain evidence="6">SpSt-265</strain>
        <strain evidence="8">SpSt-465</strain>
    </source>
</reference>
<dbReference type="InterPro" id="IPR050330">
    <property type="entry name" value="Bact_OuterMem_StrucFunc"/>
</dbReference>
<protein>
    <submittedName>
        <fullName evidence="7">Peptidoglycan-associated lipoprotein</fullName>
    </submittedName>
</protein>
<name>A0A7C2B577_UNCW3</name>
<dbReference type="EMBL" id="DSLG01000005">
    <property type="protein sequence ID" value="HEA87331.1"/>
    <property type="molecule type" value="Genomic_DNA"/>
</dbReference>
<keyword evidence="3" id="KW-0998">Cell outer membrane</keyword>
<dbReference type="InterPro" id="IPR006665">
    <property type="entry name" value="OmpA-like"/>
</dbReference>
<dbReference type="PROSITE" id="PS51123">
    <property type="entry name" value="OMPA_2"/>
    <property type="match status" value="1"/>
</dbReference>
<comment type="caution">
    <text evidence="7">The sequence shown here is derived from an EMBL/GenBank/DDBJ whole genome shotgun (WGS) entry which is preliminary data.</text>
</comment>
<dbReference type="AlphaFoldDB" id="A0A7C2B577"/>
<dbReference type="Pfam" id="PF00691">
    <property type="entry name" value="OmpA"/>
    <property type="match status" value="1"/>
</dbReference>
<keyword evidence="7" id="KW-0449">Lipoprotein</keyword>
<proteinExistence type="predicted"/>
<evidence type="ECO:0000259" key="5">
    <source>
        <dbReference type="PROSITE" id="PS51123"/>
    </source>
</evidence>
<sequence length="167" mass="18499">MKTALKLTTLLLGIFLILAVGGCPKKCVKPVAEEPVVVEQPKEESVVETAPKVTLNLQTIYFDFDKSEIRPGDAQILQRNADQIKQAVNQGQKFTVTIEGHCCPIGTSEYNMALGQRRAEAAKAYLVKLGVDGSILNTISYGEERLVTTDEAQYHLNRRCEFKVSEK</sequence>
<organism evidence="7">
    <name type="scientific">candidate division WOR-3 bacterium</name>
    <dbReference type="NCBI Taxonomy" id="2052148"/>
    <lineage>
        <taxon>Bacteria</taxon>
        <taxon>Bacteria division WOR-3</taxon>
    </lineage>
</organism>
<dbReference type="EMBL" id="DSTU01000008">
    <property type="protein sequence ID" value="HFJ54286.1"/>
    <property type="molecule type" value="Genomic_DNA"/>
</dbReference>
<comment type="subcellular location">
    <subcellularLocation>
        <location evidence="1">Cell outer membrane</location>
    </subcellularLocation>
</comment>
<evidence type="ECO:0000256" key="1">
    <source>
        <dbReference type="ARBA" id="ARBA00004442"/>
    </source>
</evidence>
<feature type="domain" description="OmpA-like" evidence="5">
    <location>
        <begin position="49"/>
        <end position="167"/>
    </location>
</feature>
<dbReference type="SUPFAM" id="SSF103088">
    <property type="entry name" value="OmpA-like"/>
    <property type="match status" value="1"/>
</dbReference>
<evidence type="ECO:0000313" key="7">
    <source>
        <dbReference type="EMBL" id="HEE18478.1"/>
    </source>
</evidence>
<evidence type="ECO:0000313" key="8">
    <source>
        <dbReference type="EMBL" id="HFJ54286.1"/>
    </source>
</evidence>
<dbReference type="EMBL" id="DSKA01000209">
    <property type="protein sequence ID" value="HEE18478.1"/>
    <property type="molecule type" value="Genomic_DNA"/>
</dbReference>
<evidence type="ECO:0000256" key="3">
    <source>
        <dbReference type="ARBA" id="ARBA00023237"/>
    </source>
</evidence>
<accession>A0A7C2B577</accession>
<dbReference type="PROSITE" id="PS51257">
    <property type="entry name" value="PROKAR_LIPOPROTEIN"/>
    <property type="match status" value="1"/>
</dbReference>
<evidence type="ECO:0000256" key="4">
    <source>
        <dbReference type="PROSITE-ProRule" id="PRU00473"/>
    </source>
</evidence>
<dbReference type="CDD" id="cd07185">
    <property type="entry name" value="OmpA_C-like"/>
    <property type="match status" value="1"/>
</dbReference>
<evidence type="ECO:0000313" key="6">
    <source>
        <dbReference type="EMBL" id="HEA87331.1"/>
    </source>
</evidence>
<dbReference type="PANTHER" id="PTHR30329">
    <property type="entry name" value="STATOR ELEMENT OF FLAGELLAR MOTOR COMPLEX"/>
    <property type="match status" value="1"/>
</dbReference>
<gene>
    <name evidence="7" type="ORF">ENP62_02870</name>
    <name evidence="6" type="ORF">ENP94_04880</name>
    <name evidence="8" type="ORF">ENS16_06315</name>
</gene>
<dbReference type="Gene3D" id="3.30.1330.60">
    <property type="entry name" value="OmpA-like domain"/>
    <property type="match status" value="1"/>
</dbReference>
<dbReference type="GO" id="GO:0009279">
    <property type="term" value="C:cell outer membrane"/>
    <property type="evidence" value="ECO:0007669"/>
    <property type="project" value="UniProtKB-SubCell"/>
</dbReference>
<dbReference type="PANTHER" id="PTHR30329:SF21">
    <property type="entry name" value="LIPOPROTEIN YIAD-RELATED"/>
    <property type="match status" value="1"/>
</dbReference>
<dbReference type="InterPro" id="IPR036737">
    <property type="entry name" value="OmpA-like_sf"/>
</dbReference>
<keyword evidence="2 4" id="KW-0472">Membrane</keyword>
<evidence type="ECO:0000256" key="2">
    <source>
        <dbReference type="ARBA" id="ARBA00023136"/>
    </source>
</evidence>
<dbReference type="InterPro" id="IPR006664">
    <property type="entry name" value="OMP_bac"/>
</dbReference>
<dbReference type="PRINTS" id="PR01021">
    <property type="entry name" value="OMPADOMAIN"/>
</dbReference>